<comment type="similarity">
    <text evidence="9">Belongs to the TatA/E family.</text>
</comment>
<dbReference type="HAMAP" id="MF_00236">
    <property type="entry name" value="TatA_E"/>
    <property type="match status" value="1"/>
</dbReference>
<keyword evidence="3 9" id="KW-1003">Cell membrane</keyword>
<sequence length="59" mass="6278">MEFGVGKIILLLIVALLVFGPKKLPAIGKAAGQALGEFKKGLNNLGKESETEIDPDEKK</sequence>
<keyword evidence="5 9" id="KW-0653">Protein transport</keyword>
<evidence type="ECO:0000256" key="9">
    <source>
        <dbReference type="HAMAP-Rule" id="MF_00236"/>
    </source>
</evidence>
<keyword evidence="11" id="KW-1185">Reference proteome</keyword>
<keyword evidence="2 9" id="KW-0813">Transport</keyword>
<dbReference type="EMBL" id="JARMAB010000021">
    <property type="protein sequence ID" value="MED1204254.1"/>
    <property type="molecule type" value="Genomic_DNA"/>
</dbReference>
<dbReference type="InterPro" id="IPR003369">
    <property type="entry name" value="TatA/B/E"/>
</dbReference>
<dbReference type="Proteomes" id="UP001341444">
    <property type="component" value="Unassembled WGS sequence"/>
</dbReference>
<keyword evidence="7 9" id="KW-0811">Translocation</keyword>
<evidence type="ECO:0000256" key="1">
    <source>
        <dbReference type="ARBA" id="ARBA00004162"/>
    </source>
</evidence>
<evidence type="ECO:0000313" key="11">
    <source>
        <dbReference type="Proteomes" id="UP001341444"/>
    </source>
</evidence>
<dbReference type="NCBIfam" id="NF011430">
    <property type="entry name" value="PRK14861.1"/>
    <property type="match status" value="1"/>
</dbReference>
<gene>
    <name evidence="9" type="primary">tatA</name>
    <name evidence="10" type="ORF">P4T90_14495</name>
</gene>
<evidence type="ECO:0000256" key="8">
    <source>
        <dbReference type="ARBA" id="ARBA00023136"/>
    </source>
</evidence>
<name>A0ABU6MIV6_9BACI</name>
<comment type="caution">
    <text evidence="10">The sequence shown here is derived from an EMBL/GenBank/DDBJ whole genome shotgun (WGS) entry which is preliminary data.</text>
</comment>
<organism evidence="10 11">
    <name type="scientific">Heyndrickxia acidicola</name>
    <dbReference type="NCBI Taxonomy" id="209389"/>
    <lineage>
        <taxon>Bacteria</taxon>
        <taxon>Bacillati</taxon>
        <taxon>Bacillota</taxon>
        <taxon>Bacilli</taxon>
        <taxon>Bacillales</taxon>
        <taxon>Bacillaceae</taxon>
        <taxon>Heyndrickxia</taxon>
    </lineage>
</organism>
<evidence type="ECO:0000256" key="5">
    <source>
        <dbReference type="ARBA" id="ARBA00022927"/>
    </source>
</evidence>
<evidence type="ECO:0000256" key="3">
    <source>
        <dbReference type="ARBA" id="ARBA00022475"/>
    </source>
</evidence>
<evidence type="ECO:0000256" key="2">
    <source>
        <dbReference type="ARBA" id="ARBA00022448"/>
    </source>
</evidence>
<comment type="function">
    <text evidence="9">Part of the twin-arginine translocation (Tat) system that transports large folded proteins containing a characteristic twin-arginine motif in their signal peptide across membranes. TatA could form the protein-conducting channel of the Tat system.</text>
</comment>
<evidence type="ECO:0000256" key="7">
    <source>
        <dbReference type="ARBA" id="ARBA00023010"/>
    </source>
</evidence>
<comment type="subunit">
    <text evidence="9">Forms a complex with TatC.</text>
</comment>
<reference evidence="10 11" key="1">
    <citation type="submission" date="2023-03" db="EMBL/GenBank/DDBJ databases">
        <title>Bacillus Genome Sequencing.</title>
        <authorList>
            <person name="Dunlap C."/>
        </authorList>
    </citation>
    <scope>NUCLEOTIDE SEQUENCE [LARGE SCALE GENOMIC DNA]</scope>
    <source>
        <strain evidence="10 11">B-23453</strain>
    </source>
</reference>
<evidence type="ECO:0000256" key="4">
    <source>
        <dbReference type="ARBA" id="ARBA00022692"/>
    </source>
</evidence>
<accession>A0ABU6MIV6</accession>
<comment type="subcellular location">
    <subcellularLocation>
        <location evidence="1 9">Cell membrane</location>
        <topology evidence="1 9">Single-pass membrane protein</topology>
    </subcellularLocation>
</comment>
<dbReference type="InterPro" id="IPR006312">
    <property type="entry name" value="TatA/E"/>
</dbReference>
<keyword evidence="4 9" id="KW-0812">Transmembrane</keyword>
<evidence type="ECO:0000256" key="6">
    <source>
        <dbReference type="ARBA" id="ARBA00022989"/>
    </source>
</evidence>
<dbReference type="PANTHER" id="PTHR42982">
    <property type="entry name" value="SEC-INDEPENDENT PROTEIN TRANSLOCASE PROTEIN TATA"/>
    <property type="match status" value="1"/>
</dbReference>
<evidence type="ECO:0000313" key="10">
    <source>
        <dbReference type="EMBL" id="MED1204254.1"/>
    </source>
</evidence>
<dbReference type="Gene3D" id="1.20.5.3310">
    <property type="match status" value="1"/>
</dbReference>
<keyword evidence="6 9" id="KW-1133">Transmembrane helix</keyword>
<dbReference type="PANTHER" id="PTHR42982:SF1">
    <property type="entry name" value="SEC-INDEPENDENT PROTEIN TRANSLOCASE PROTEIN TATA"/>
    <property type="match status" value="1"/>
</dbReference>
<keyword evidence="8 9" id="KW-0472">Membrane</keyword>
<protein>
    <recommendedName>
        <fullName evidence="9">Sec-independent protein translocase protein TatA</fullName>
    </recommendedName>
</protein>
<dbReference type="Pfam" id="PF02416">
    <property type="entry name" value="TatA_B_E"/>
    <property type="match status" value="1"/>
</dbReference>
<proteinExistence type="inferred from homology"/>
<dbReference type="RefSeq" id="WP_066264933.1">
    <property type="nucleotide sequence ID" value="NZ_JARMAB010000021.1"/>
</dbReference>
<dbReference type="NCBIfam" id="TIGR01411">
    <property type="entry name" value="tatAE"/>
    <property type="match status" value="1"/>
</dbReference>